<name>A0A2L0X1J2_9BURK</name>
<reference evidence="1 2" key="1">
    <citation type="submission" date="2019-03" db="EMBL/GenBank/DDBJ databases">
        <title>Comparative insights into the high quality Complete genome sequence of highly metal resistant Cupriavidus metallidurans strain BS1 isolated from a gold-copper mine.</title>
        <authorList>
            <person name="Mazhar H.S."/>
            <person name="Rensing C."/>
        </authorList>
    </citation>
    <scope>NUCLEOTIDE SEQUENCE [LARGE SCALE GENOMIC DNA]</scope>
    <source>
        <strain evidence="1 2">BS1</strain>
    </source>
</reference>
<sequence length="87" mass="9871">MRPWNAGWHCRHTPDRPGPARRAFPGRAGNSGHRHPDLSFPARHFAFGRHPWRRNSSCILEKAMTPVYRKTICAIVAVAALYVLINS</sequence>
<evidence type="ECO:0000313" key="1">
    <source>
        <dbReference type="EMBL" id="QBP12725.1"/>
    </source>
</evidence>
<organism evidence="1 2">
    <name type="scientific">Cupriavidus metallidurans</name>
    <dbReference type="NCBI Taxonomy" id="119219"/>
    <lineage>
        <taxon>Bacteria</taxon>
        <taxon>Pseudomonadati</taxon>
        <taxon>Pseudomonadota</taxon>
        <taxon>Betaproteobacteria</taxon>
        <taxon>Burkholderiales</taxon>
        <taxon>Burkholderiaceae</taxon>
        <taxon>Cupriavidus</taxon>
    </lineage>
</organism>
<accession>A0A2L0X1J2</accession>
<dbReference type="EMBL" id="CP037901">
    <property type="protein sequence ID" value="QBP12725.1"/>
    <property type="molecule type" value="Genomic_DNA"/>
</dbReference>
<protein>
    <submittedName>
        <fullName evidence="1">Uncharacterized protein</fullName>
    </submittedName>
</protein>
<gene>
    <name evidence="1" type="ORF">DDF84_023885</name>
</gene>
<dbReference type="Proteomes" id="UP000253772">
    <property type="component" value="Chromosome c2"/>
</dbReference>
<dbReference type="AlphaFoldDB" id="A0A2L0X1J2"/>
<evidence type="ECO:0000313" key="2">
    <source>
        <dbReference type="Proteomes" id="UP000253772"/>
    </source>
</evidence>
<proteinExistence type="predicted"/>